<dbReference type="EMBL" id="LSYV01000060">
    <property type="protein sequence ID" value="KXZ45029.1"/>
    <property type="molecule type" value="Genomic_DNA"/>
</dbReference>
<feature type="compositionally biased region" description="Low complexity" evidence="1">
    <location>
        <begin position="337"/>
        <end position="352"/>
    </location>
</feature>
<feature type="compositionally biased region" description="Acidic residues" evidence="1">
    <location>
        <begin position="94"/>
        <end position="110"/>
    </location>
</feature>
<feature type="region of interest" description="Disordered" evidence="1">
    <location>
        <begin position="734"/>
        <end position="756"/>
    </location>
</feature>
<gene>
    <name evidence="2" type="ORF">GPECTOR_59g637</name>
</gene>
<feature type="region of interest" description="Disordered" evidence="1">
    <location>
        <begin position="535"/>
        <end position="610"/>
    </location>
</feature>
<sequence>MHVKDKEDPAGQSAHEILQQALALHGAHMASLTADPDPDDPTVTRRRHNEENYSAVQPPADDLEYDIEYEVDEQDAVALRASITVGEDGNGDAAGDDLFGDDDEDDDLEDVNNVNDVDSHTFASTTPARPESRAQRPGTADTGFLIDSSGSDVDLGDDDIDVDASLAASARAPAVYSLHAGGGSGSSGLGIRRIGSSDRRGGPKSQKDRFVYCEDGTVLLGRTGSVDGGRLGTAIGGGGQRDRCDHTSHTFRRAAHGGAYGIGAAPVTAGGGGGDGGCRSGALTDSTTIPPWPGHQPKHQHFPQPPQQLHSPTRPHHAPPSTAASSPRTVRGLRTNPGSPALAASPIAPPRTAGGGGGGIAPRGLLQAVAAVSAAQSYFEEQRMGSSPMGADRRLLGGSSWRRGGAGGGLRAGLGAPPRTAGGGQHHSDSGGYTPNATSRIVGGGAAAGGDVAGSGDRSSPRSPTVWPPSPTTRGGNAAAANGRLPAPPASLERSSHDAAHRSPGRPVRSQDWVAGLGPTPLSVRALAAASAAAEGGGDAPLSPVGGRDAAGDSAVRRRVPLSPLQVHAGTSDPSTPRRDAGTAPSSPLRPPPSTRHAAGGGSNAAGSAAAGSGALVGRLPPIRAATVAAEAPPTPDEVHQHAARGGLRPSSSWSSHDDRNLNPYYLAKLQLQLAEAQEQQQQQHGGLGDPVEGPLARHSTPQQPQAAKAGGLAGAAAVAVARAAAETWLAEGGDPPAVASSPHSGAASGEKAAPASGPVSAVVATVAAAPGGAGDGEADVTVSTSHVESLSAWAAPAAVAVVSAGAAGGDVAAGGVKKTGKAAAAAAAVAAAAAGLLSSEGDVKGAVEAERKGALGGRCADGGRGGARGVRSSSLGHGGGPASPAAAGTAAAEGHGGAAHGVMARVRRAISILWTRGII</sequence>
<evidence type="ECO:0000256" key="1">
    <source>
        <dbReference type="SAM" id="MobiDB-lite"/>
    </source>
</evidence>
<feature type="compositionally biased region" description="Gly residues" evidence="1">
    <location>
        <begin position="442"/>
        <end position="453"/>
    </location>
</feature>
<name>A0A150G572_GONPE</name>
<feature type="compositionally biased region" description="Low complexity" evidence="1">
    <location>
        <begin position="472"/>
        <end position="485"/>
    </location>
</feature>
<keyword evidence="3" id="KW-1185">Reference proteome</keyword>
<protein>
    <submittedName>
        <fullName evidence="2">Uncharacterized protein</fullName>
    </submittedName>
</protein>
<feature type="region of interest" description="Disordered" evidence="1">
    <location>
        <begin position="676"/>
        <end position="710"/>
    </location>
</feature>
<reference evidence="3" key="1">
    <citation type="journal article" date="2016" name="Nat. Commun.">
        <title>The Gonium pectorale genome demonstrates co-option of cell cycle regulation during the evolution of multicellularity.</title>
        <authorList>
            <person name="Hanschen E.R."/>
            <person name="Marriage T.N."/>
            <person name="Ferris P.J."/>
            <person name="Hamaji T."/>
            <person name="Toyoda A."/>
            <person name="Fujiyama A."/>
            <person name="Neme R."/>
            <person name="Noguchi H."/>
            <person name="Minakuchi Y."/>
            <person name="Suzuki M."/>
            <person name="Kawai-Toyooka H."/>
            <person name="Smith D.R."/>
            <person name="Sparks H."/>
            <person name="Anderson J."/>
            <person name="Bakaric R."/>
            <person name="Luria V."/>
            <person name="Karger A."/>
            <person name="Kirschner M.W."/>
            <person name="Durand P.M."/>
            <person name="Michod R.E."/>
            <person name="Nozaki H."/>
            <person name="Olson B.J."/>
        </authorList>
    </citation>
    <scope>NUCLEOTIDE SEQUENCE [LARGE SCALE GENOMIC DNA]</scope>
    <source>
        <strain evidence="3">NIES-2863</strain>
    </source>
</reference>
<comment type="caution">
    <text evidence="2">The sequence shown here is derived from an EMBL/GenBank/DDBJ whole genome shotgun (WGS) entry which is preliminary data.</text>
</comment>
<feature type="region of interest" description="Disordered" evidence="1">
    <location>
        <begin position="83"/>
        <end position="151"/>
    </location>
</feature>
<accession>A0A150G572</accession>
<feature type="region of interest" description="Disordered" evidence="1">
    <location>
        <begin position="381"/>
        <end position="515"/>
    </location>
</feature>
<feature type="compositionally biased region" description="Gly residues" evidence="1">
    <location>
        <begin position="856"/>
        <end position="869"/>
    </location>
</feature>
<feature type="region of interest" description="Disordered" evidence="1">
    <location>
        <begin position="272"/>
        <end position="359"/>
    </location>
</feature>
<feature type="compositionally biased region" description="Low complexity" evidence="1">
    <location>
        <begin position="883"/>
        <end position="893"/>
    </location>
</feature>
<feature type="region of interest" description="Disordered" evidence="1">
    <location>
        <begin position="629"/>
        <end position="660"/>
    </location>
</feature>
<feature type="region of interest" description="Disordered" evidence="1">
    <location>
        <begin position="178"/>
        <end position="207"/>
    </location>
</feature>
<evidence type="ECO:0000313" key="3">
    <source>
        <dbReference type="Proteomes" id="UP000075714"/>
    </source>
</evidence>
<dbReference type="AlphaFoldDB" id="A0A150G572"/>
<evidence type="ECO:0000313" key="2">
    <source>
        <dbReference type="EMBL" id="KXZ45029.1"/>
    </source>
</evidence>
<organism evidence="2 3">
    <name type="scientific">Gonium pectorale</name>
    <name type="common">Green alga</name>
    <dbReference type="NCBI Taxonomy" id="33097"/>
    <lineage>
        <taxon>Eukaryota</taxon>
        <taxon>Viridiplantae</taxon>
        <taxon>Chlorophyta</taxon>
        <taxon>core chlorophytes</taxon>
        <taxon>Chlorophyceae</taxon>
        <taxon>CS clade</taxon>
        <taxon>Chlamydomonadales</taxon>
        <taxon>Volvocaceae</taxon>
        <taxon>Gonium</taxon>
    </lineage>
</organism>
<feature type="region of interest" description="Disordered" evidence="1">
    <location>
        <begin position="24"/>
        <end position="64"/>
    </location>
</feature>
<dbReference type="Proteomes" id="UP000075714">
    <property type="component" value="Unassembled WGS sequence"/>
</dbReference>
<proteinExistence type="predicted"/>
<feature type="region of interest" description="Disordered" evidence="1">
    <location>
        <begin position="856"/>
        <end position="893"/>
    </location>
</feature>
<feature type="compositionally biased region" description="Basic and acidic residues" evidence="1">
    <location>
        <begin position="195"/>
        <end position="207"/>
    </location>
</feature>